<dbReference type="KEGG" id="psym:J1N51_06455"/>
<dbReference type="GO" id="GO:0016042">
    <property type="term" value="P:lipid catabolic process"/>
    <property type="evidence" value="ECO:0007669"/>
    <property type="project" value="UniProtKB-UniRule"/>
</dbReference>
<dbReference type="InterPro" id="IPR000595">
    <property type="entry name" value="cNMP-bd_dom"/>
</dbReference>
<evidence type="ECO:0000256" key="4">
    <source>
        <dbReference type="ARBA" id="ARBA00023098"/>
    </source>
</evidence>
<dbReference type="InterPro" id="IPR018490">
    <property type="entry name" value="cNMP-bd_dom_sf"/>
</dbReference>
<dbReference type="InterPro" id="IPR014710">
    <property type="entry name" value="RmlC-like_jellyroll"/>
</dbReference>
<evidence type="ECO:0000313" key="8">
    <source>
        <dbReference type="EMBL" id="QTH65075.1"/>
    </source>
</evidence>
<dbReference type="SMART" id="SM00100">
    <property type="entry name" value="cNMP"/>
    <property type="match status" value="1"/>
</dbReference>
<accession>A0A975DDC1</accession>
<proteinExistence type="inferred from homology"/>
<dbReference type="PROSITE" id="PS50042">
    <property type="entry name" value="CNMP_BINDING_3"/>
    <property type="match status" value="1"/>
</dbReference>
<dbReference type="AlphaFoldDB" id="A0A975DDC1"/>
<dbReference type="GO" id="GO:0046470">
    <property type="term" value="P:phosphatidylcholine metabolic process"/>
    <property type="evidence" value="ECO:0007669"/>
    <property type="project" value="InterPro"/>
</dbReference>
<keyword evidence="2 5" id="KW-0378">Hydrolase</keyword>
<keyword evidence="3 5" id="KW-0442">Lipid degradation</keyword>
<keyword evidence="4 5" id="KW-0443">Lipid metabolism</keyword>
<dbReference type="CDD" id="cd07205">
    <property type="entry name" value="Pat_PNPLA6_PNPLA7_NTE1_like"/>
    <property type="match status" value="1"/>
</dbReference>
<evidence type="ECO:0000256" key="5">
    <source>
        <dbReference type="PROSITE-ProRule" id="PRU01161"/>
    </source>
</evidence>
<evidence type="ECO:0000259" key="7">
    <source>
        <dbReference type="PROSITE" id="PS51635"/>
    </source>
</evidence>
<feature type="short sequence motif" description="DGA/G" evidence="5">
    <location>
        <begin position="459"/>
        <end position="461"/>
    </location>
</feature>
<feature type="active site" description="Proton acceptor" evidence="5">
    <location>
        <position position="459"/>
    </location>
</feature>
<evidence type="ECO:0000313" key="9">
    <source>
        <dbReference type="Proteomes" id="UP000682739"/>
    </source>
</evidence>
<feature type="active site" description="Nucleophile" evidence="5">
    <location>
        <position position="348"/>
    </location>
</feature>
<feature type="short sequence motif" description="GXGXXG" evidence="5">
    <location>
        <begin position="319"/>
        <end position="324"/>
    </location>
</feature>
<dbReference type="InterPro" id="IPR016035">
    <property type="entry name" value="Acyl_Trfase/lysoPLipase"/>
</dbReference>
<protein>
    <submittedName>
        <fullName evidence="8">Patatin-like phospholipase family protein</fullName>
    </submittedName>
</protein>
<name>A0A975DDC1_9GAMM</name>
<dbReference type="Gene3D" id="3.40.1090.10">
    <property type="entry name" value="Cytosolic phospholipase A2 catalytic domain"/>
    <property type="match status" value="2"/>
</dbReference>
<dbReference type="PROSITE" id="PS51635">
    <property type="entry name" value="PNPLA"/>
    <property type="match status" value="1"/>
</dbReference>
<reference evidence="8" key="1">
    <citation type="submission" date="2021-03" db="EMBL/GenBank/DDBJ databases">
        <title>Description of Psychrosphaera ytuae sp. nov. isolated from deep sea sediment of South China Sea.</title>
        <authorList>
            <person name="Zhang J."/>
            <person name="Xu X.-D."/>
        </authorList>
    </citation>
    <scope>NUCLEOTIDE SEQUENCE</scope>
    <source>
        <strain evidence="8">MTZ26</strain>
    </source>
</reference>
<feature type="domain" description="Cyclic nucleotide-binding" evidence="6">
    <location>
        <begin position="17"/>
        <end position="137"/>
    </location>
</feature>
<comment type="similarity">
    <text evidence="1">Belongs to the NTE family.</text>
</comment>
<dbReference type="GO" id="GO:0004622">
    <property type="term" value="F:phosphatidylcholine lysophospholipase activity"/>
    <property type="evidence" value="ECO:0007669"/>
    <property type="project" value="InterPro"/>
</dbReference>
<dbReference type="PANTHER" id="PTHR14226">
    <property type="entry name" value="NEUROPATHY TARGET ESTERASE/SWISS CHEESE D.MELANOGASTER"/>
    <property type="match status" value="1"/>
</dbReference>
<dbReference type="SUPFAM" id="SSF51206">
    <property type="entry name" value="cAMP-binding domain-like"/>
    <property type="match status" value="1"/>
</dbReference>
<dbReference type="PROSITE" id="PS01237">
    <property type="entry name" value="UPF0028"/>
    <property type="match status" value="1"/>
</dbReference>
<dbReference type="PANTHER" id="PTHR14226:SF29">
    <property type="entry name" value="NEUROPATHY TARGET ESTERASE SWS"/>
    <property type="match status" value="1"/>
</dbReference>
<dbReference type="Pfam" id="PF01734">
    <property type="entry name" value="Patatin"/>
    <property type="match status" value="1"/>
</dbReference>
<dbReference type="Gene3D" id="2.60.120.10">
    <property type="entry name" value="Jelly Rolls"/>
    <property type="match status" value="1"/>
</dbReference>
<keyword evidence="9" id="KW-1185">Reference proteome</keyword>
<dbReference type="Proteomes" id="UP000682739">
    <property type="component" value="Chromosome"/>
</dbReference>
<dbReference type="EMBL" id="CP072110">
    <property type="protein sequence ID" value="QTH65075.1"/>
    <property type="molecule type" value="Genomic_DNA"/>
</dbReference>
<organism evidence="8 9">
    <name type="scientific">Psychrosphaera ytuae</name>
    <dbReference type="NCBI Taxonomy" id="2820710"/>
    <lineage>
        <taxon>Bacteria</taxon>
        <taxon>Pseudomonadati</taxon>
        <taxon>Pseudomonadota</taxon>
        <taxon>Gammaproteobacteria</taxon>
        <taxon>Alteromonadales</taxon>
        <taxon>Pseudoalteromonadaceae</taxon>
        <taxon>Psychrosphaera</taxon>
    </lineage>
</organism>
<dbReference type="InterPro" id="IPR001423">
    <property type="entry name" value="LysoPLipase_patatin_CS"/>
</dbReference>
<dbReference type="Pfam" id="PF00027">
    <property type="entry name" value="cNMP_binding"/>
    <property type="match status" value="1"/>
</dbReference>
<evidence type="ECO:0000256" key="2">
    <source>
        <dbReference type="ARBA" id="ARBA00022801"/>
    </source>
</evidence>
<dbReference type="RefSeq" id="WP_208833110.1">
    <property type="nucleotide sequence ID" value="NZ_CP072110.1"/>
</dbReference>
<evidence type="ECO:0000259" key="6">
    <source>
        <dbReference type="PROSITE" id="PS50042"/>
    </source>
</evidence>
<evidence type="ECO:0000256" key="3">
    <source>
        <dbReference type="ARBA" id="ARBA00022963"/>
    </source>
</evidence>
<evidence type="ECO:0000256" key="1">
    <source>
        <dbReference type="ARBA" id="ARBA00006636"/>
    </source>
</evidence>
<dbReference type="InterPro" id="IPR050301">
    <property type="entry name" value="NTE"/>
</dbReference>
<dbReference type="SUPFAM" id="SSF52151">
    <property type="entry name" value="FabD/lysophospholipase-like"/>
    <property type="match status" value="1"/>
</dbReference>
<gene>
    <name evidence="8" type="ORF">J1N51_06455</name>
</gene>
<sequence>MTVSTNELFELLQASDDFKELSPELLIELAKSMRLVELKGGDTFLREGDPADSLFLLVSGRLRVHRTDKDGNKLMYNEVLPGDCVGETNMILHKKRTADLSATRDSIVAILDYSQYEELVKRYPVEINRAFSAAIYRELRHERHIGRRRRAQSLYLLPIHQSIDTQQFADQLKLAMGREGKTEIISEQDFDTVFQLGKLLDEKERSNDFLIIIGDGTLSDVQRAFFEHADQLVLLADGMEEMALSEAEKTLANHENFPLIRRHLVLVYQTDIHLCGDRVAWNQERNAERVYPIKHREIRDYERLARFILEKAVGLVLGGGGARGFAHLGVLRAFEESNIPVDIIGGNSMGALIGASYVAGIPREIIHQEILKHSKKGMKLTVPVVSLMSNSKLAGAFQDALGDTLVQNLWTPFFATACNLSDADTKVIDSGPLWRAVLASNSPAGLLPPVVVDGNLLVDGAILENVPVAAMRQKLSTPLERRRGNGLVIAVDVDVKGRFAVNEQLDEISPWQKVKSHFSKTTDTLPGIVDILMQVAHVGGLSQRDYTKRSADIYLEVPLSNFKMMDYKKAESIIEAGYQFALAEIDRLKEQVHQ</sequence>
<feature type="domain" description="PNPLA" evidence="7">
    <location>
        <begin position="315"/>
        <end position="472"/>
    </location>
</feature>
<dbReference type="InterPro" id="IPR002641">
    <property type="entry name" value="PNPLA_dom"/>
</dbReference>
<feature type="short sequence motif" description="GXSXG" evidence="5">
    <location>
        <begin position="346"/>
        <end position="350"/>
    </location>
</feature>
<dbReference type="CDD" id="cd00038">
    <property type="entry name" value="CAP_ED"/>
    <property type="match status" value="1"/>
</dbReference>